<name>A0A0B8Q4M0_9VIBR</name>
<reference evidence="1 2" key="1">
    <citation type="submission" date="2015-01" db="EMBL/GenBank/DDBJ databases">
        <title>Vibrio sp. C94 JCM 19241 whole genome shotgun sequence.</title>
        <authorList>
            <person name="Sawabe T."/>
            <person name="Meirelles P."/>
            <person name="Feng G."/>
            <person name="Sayaka M."/>
            <person name="Hattori M."/>
            <person name="Ohkuma M."/>
        </authorList>
    </citation>
    <scope>NUCLEOTIDE SEQUENCE [LARGE SCALE GENOMIC DNA]</scope>
    <source>
        <strain evidence="2">JCM 19241</strain>
    </source>
</reference>
<reference evidence="1 2" key="2">
    <citation type="submission" date="2015-01" db="EMBL/GenBank/DDBJ databases">
        <authorList>
            <consortium name="NBRP consortium"/>
            <person name="Sawabe T."/>
            <person name="Meirelles P."/>
            <person name="Feng G."/>
            <person name="Sayaka M."/>
            <person name="Hattori M."/>
            <person name="Ohkuma M."/>
        </authorList>
    </citation>
    <scope>NUCLEOTIDE SEQUENCE [LARGE SCALE GENOMIC DNA]</scope>
    <source>
        <strain evidence="2">JCM 19241</strain>
    </source>
</reference>
<organism evidence="1 2">
    <name type="scientific">Vibrio ishigakensis</name>
    <dbReference type="NCBI Taxonomy" id="1481914"/>
    <lineage>
        <taxon>Bacteria</taxon>
        <taxon>Pseudomonadati</taxon>
        <taxon>Pseudomonadota</taxon>
        <taxon>Gammaproteobacteria</taxon>
        <taxon>Vibrionales</taxon>
        <taxon>Vibrionaceae</taxon>
        <taxon>Vibrio</taxon>
    </lineage>
</organism>
<comment type="caution">
    <text evidence="1">The sequence shown here is derived from an EMBL/GenBank/DDBJ whole genome shotgun (WGS) entry which is preliminary data.</text>
</comment>
<evidence type="ECO:0000313" key="1">
    <source>
        <dbReference type="EMBL" id="GAM74555.1"/>
    </source>
</evidence>
<dbReference type="Gene3D" id="2.40.160.10">
    <property type="entry name" value="Porin"/>
    <property type="match status" value="1"/>
</dbReference>
<dbReference type="Proteomes" id="UP000031666">
    <property type="component" value="Unassembled WGS sequence"/>
</dbReference>
<proteinExistence type="predicted"/>
<gene>
    <name evidence="1" type="ORF">JCM19241_898</name>
</gene>
<dbReference type="InterPro" id="IPR023614">
    <property type="entry name" value="Porin_dom_sf"/>
</dbReference>
<dbReference type="EMBL" id="BBSC01000003">
    <property type="protein sequence ID" value="GAM74555.1"/>
    <property type="molecule type" value="Genomic_DNA"/>
</dbReference>
<dbReference type="STRING" id="1481914.JCM19241_898"/>
<protein>
    <submittedName>
        <fullName evidence="1">Glucuronide transport facilitator UidC</fullName>
    </submittedName>
</protein>
<accession>A0A0B8Q4M0</accession>
<sequence>MTLVDTDLGFSFDQSIDRNGDDMFSWQIGGFYQWTDNLTTGLAVVVTDGYEDSSRRVEIEGTGANFIVQHKGYGALEGLDTLLILNKAIEYRQGSALGDELDYYDIKLSFTYPLSIF</sequence>
<dbReference type="AlphaFoldDB" id="A0A0B8Q4M0"/>
<evidence type="ECO:0000313" key="2">
    <source>
        <dbReference type="Proteomes" id="UP000031666"/>
    </source>
</evidence>